<evidence type="ECO:0000259" key="2">
    <source>
        <dbReference type="Pfam" id="PF09851"/>
    </source>
</evidence>
<accession>A0ABV4BSD9</accession>
<organism evidence="3 4">
    <name type="scientific">Clostridium moutaii</name>
    <dbReference type="NCBI Taxonomy" id="3240932"/>
    <lineage>
        <taxon>Bacteria</taxon>
        <taxon>Bacillati</taxon>
        <taxon>Bacillota</taxon>
        <taxon>Clostridia</taxon>
        <taxon>Eubacteriales</taxon>
        <taxon>Clostridiaceae</taxon>
        <taxon>Clostridium</taxon>
    </lineage>
</organism>
<evidence type="ECO:0000313" key="4">
    <source>
        <dbReference type="Proteomes" id="UP001564657"/>
    </source>
</evidence>
<dbReference type="EMBL" id="JBGEWD010000023">
    <property type="protein sequence ID" value="MEY8001703.1"/>
    <property type="molecule type" value="Genomic_DNA"/>
</dbReference>
<evidence type="ECO:0000256" key="1">
    <source>
        <dbReference type="SAM" id="Phobius"/>
    </source>
</evidence>
<evidence type="ECO:0000313" key="3">
    <source>
        <dbReference type="EMBL" id="MEY8001703.1"/>
    </source>
</evidence>
<reference evidence="3 4" key="1">
    <citation type="submission" date="2024-08" db="EMBL/GenBank/DDBJ databases">
        <title>Clostridium lapicellarii sp. nov., and Clostridium renhuaiense sp. nov., two species isolated from the mud in a fermentation cellar used for producing sauce-flavour Chinese liquors.</title>
        <authorList>
            <person name="Yang F."/>
            <person name="Wang H."/>
            <person name="Chen L.Q."/>
            <person name="Zhou N."/>
            <person name="Lu J.J."/>
            <person name="Pu X.X."/>
            <person name="Wan B."/>
            <person name="Wang L."/>
            <person name="Liu S.J."/>
        </authorList>
    </citation>
    <scope>NUCLEOTIDE SEQUENCE [LARGE SCALE GENOMIC DNA]</scope>
    <source>
        <strain evidence="3 4">MT-5</strain>
    </source>
</reference>
<name>A0ABV4BSD9_9CLOT</name>
<dbReference type="Pfam" id="PF09851">
    <property type="entry name" value="SHOCT"/>
    <property type="match status" value="1"/>
</dbReference>
<gene>
    <name evidence="3" type="ORF">AB8U03_16150</name>
</gene>
<feature type="domain" description="SHOCT" evidence="2">
    <location>
        <begin position="54"/>
        <end position="80"/>
    </location>
</feature>
<sequence length="81" mass="9173">MFCNGFGTYYGYGGFNLIIMIPVLIVCLLIAYFIYKAISSRNLNLATNISSAKAMSILNERFAKGEISEEEYKTKKNQMLK</sequence>
<feature type="transmembrane region" description="Helical" evidence="1">
    <location>
        <begin position="12"/>
        <end position="35"/>
    </location>
</feature>
<dbReference type="Proteomes" id="UP001564657">
    <property type="component" value="Unassembled WGS sequence"/>
</dbReference>
<proteinExistence type="predicted"/>
<dbReference type="RefSeq" id="WP_369705595.1">
    <property type="nucleotide sequence ID" value="NZ_JBGEWD010000023.1"/>
</dbReference>
<protein>
    <submittedName>
        <fullName evidence="3">SHOCT domain-containing protein</fullName>
    </submittedName>
</protein>
<keyword evidence="1" id="KW-0812">Transmembrane</keyword>
<keyword evidence="4" id="KW-1185">Reference proteome</keyword>
<comment type="caution">
    <text evidence="3">The sequence shown here is derived from an EMBL/GenBank/DDBJ whole genome shotgun (WGS) entry which is preliminary data.</text>
</comment>
<keyword evidence="1" id="KW-0472">Membrane</keyword>
<keyword evidence="1" id="KW-1133">Transmembrane helix</keyword>
<dbReference type="InterPro" id="IPR018649">
    <property type="entry name" value="SHOCT"/>
</dbReference>